<sequence>MIEMVYNAGKNNDDNHFTEEEVWQFAEGKKPEKEMHLLECTKCSDKLKAFRYLHENFGGVYGDH</sequence>
<dbReference type="EMBL" id="PFEF01000003">
    <property type="protein sequence ID" value="PJE64872.1"/>
    <property type="molecule type" value="Genomic_DNA"/>
</dbReference>
<gene>
    <name evidence="1" type="ORF">COU90_01245</name>
</gene>
<accession>A0A2M8KYA3</accession>
<comment type="caution">
    <text evidence="1">The sequence shown here is derived from an EMBL/GenBank/DDBJ whole genome shotgun (WGS) entry which is preliminary data.</text>
</comment>
<proteinExistence type="predicted"/>
<dbReference type="Proteomes" id="UP000229098">
    <property type="component" value="Unassembled WGS sequence"/>
</dbReference>
<evidence type="ECO:0000313" key="2">
    <source>
        <dbReference type="Proteomes" id="UP000229098"/>
    </source>
</evidence>
<protein>
    <submittedName>
        <fullName evidence="1">Uncharacterized protein</fullName>
    </submittedName>
</protein>
<evidence type="ECO:0000313" key="1">
    <source>
        <dbReference type="EMBL" id="PJE64872.1"/>
    </source>
</evidence>
<reference evidence="2" key="1">
    <citation type="submission" date="2017-09" db="EMBL/GenBank/DDBJ databases">
        <title>Depth-based differentiation of microbial function through sediment-hosted aquifers and enrichment of novel symbionts in the deep terrestrial subsurface.</title>
        <authorList>
            <person name="Probst A.J."/>
            <person name="Ladd B."/>
            <person name="Jarett J.K."/>
            <person name="Geller-Mcgrath D.E."/>
            <person name="Sieber C.M.K."/>
            <person name="Emerson J.B."/>
            <person name="Anantharaman K."/>
            <person name="Thomas B.C."/>
            <person name="Malmstrom R."/>
            <person name="Stieglmeier M."/>
            <person name="Klingl A."/>
            <person name="Woyke T."/>
            <person name="Ryan C.M."/>
            <person name="Banfield J.F."/>
        </authorList>
    </citation>
    <scope>NUCLEOTIDE SEQUENCE [LARGE SCALE GENOMIC DNA]</scope>
</reference>
<name>A0A2M8KYA3_9BACT</name>
<dbReference type="AlphaFoldDB" id="A0A2M8KYA3"/>
<organism evidence="1 2">
    <name type="scientific">Candidatus Ryanbacteria bacterium CG10_big_fil_rev_8_21_14_0_10_43_42</name>
    <dbReference type="NCBI Taxonomy" id="1974864"/>
    <lineage>
        <taxon>Bacteria</taxon>
        <taxon>Candidatus Ryaniibacteriota</taxon>
    </lineage>
</organism>